<keyword evidence="7 12" id="KW-1133">Transmembrane helix</keyword>
<dbReference type="SUPFAM" id="SSF47170">
    <property type="entry name" value="Aspartate receptor, ligand-binding domain"/>
    <property type="match status" value="1"/>
</dbReference>
<dbReference type="InterPro" id="IPR003122">
    <property type="entry name" value="Tar_rcpt_lig-bd"/>
</dbReference>
<dbReference type="InterPro" id="IPR051310">
    <property type="entry name" value="MCP_chemotaxis"/>
</dbReference>
<evidence type="ECO:0000256" key="10">
    <source>
        <dbReference type="ARBA" id="ARBA00029447"/>
    </source>
</evidence>
<evidence type="ECO:0000256" key="4">
    <source>
        <dbReference type="ARBA" id="ARBA00022500"/>
    </source>
</evidence>
<dbReference type="RefSeq" id="WP_048233723.1">
    <property type="nucleotide sequence ID" value="NZ_CP054278.1"/>
</dbReference>
<dbReference type="GO" id="GO:0006935">
    <property type="term" value="P:chemotaxis"/>
    <property type="evidence" value="ECO:0007669"/>
    <property type="project" value="UniProtKB-KW"/>
</dbReference>
<evidence type="ECO:0000259" key="13">
    <source>
        <dbReference type="PROSITE" id="PS50111"/>
    </source>
</evidence>
<organism evidence="15 18">
    <name type="scientific">Citrobacter freundii</name>
    <dbReference type="NCBI Taxonomy" id="546"/>
    <lineage>
        <taxon>Bacteria</taxon>
        <taxon>Pseudomonadati</taxon>
        <taxon>Pseudomonadota</taxon>
        <taxon>Gammaproteobacteria</taxon>
        <taxon>Enterobacterales</taxon>
        <taxon>Enterobacteriaceae</taxon>
        <taxon>Citrobacter</taxon>
        <taxon>Citrobacter freundii complex</taxon>
    </lineage>
</organism>
<dbReference type="EMBL" id="CP056573">
    <property type="protein sequence ID" value="QLV30726.1"/>
    <property type="molecule type" value="Genomic_DNA"/>
</dbReference>
<name>A0A7D6USA9_CITFR</name>
<dbReference type="AlphaFoldDB" id="A0A7D6USA9"/>
<comment type="subcellular location">
    <subcellularLocation>
        <location evidence="1">Cell inner membrane</location>
        <topology evidence="1">Multi-pass membrane protein</topology>
    </subcellularLocation>
</comment>
<dbReference type="Proteomes" id="UP000885148">
    <property type="component" value="Unassembled WGS sequence"/>
</dbReference>
<evidence type="ECO:0000313" key="18">
    <source>
        <dbReference type="Proteomes" id="UP000885148"/>
    </source>
</evidence>
<dbReference type="GO" id="GO:0005886">
    <property type="term" value="C:plasma membrane"/>
    <property type="evidence" value="ECO:0007669"/>
    <property type="project" value="UniProtKB-SubCell"/>
</dbReference>
<dbReference type="CDD" id="cd19407">
    <property type="entry name" value="Tar_Tsr_sensor"/>
    <property type="match status" value="1"/>
</dbReference>
<evidence type="ECO:0000256" key="1">
    <source>
        <dbReference type="ARBA" id="ARBA00004429"/>
    </source>
</evidence>
<reference evidence="15" key="4">
    <citation type="submission" date="2021-07" db="EMBL/GenBank/DDBJ databases">
        <authorList>
            <consortium name="NCBI Pathogen Detection Project"/>
        </authorList>
    </citation>
    <scope>NUCLEOTIDE SEQUENCE</scope>
    <source>
        <strain evidence="15">91871</strain>
    </source>
</reference>
<keyword evidence="3" id="KW-0488">Methylation</keyword>
<evidence type="ECO:0000313" key="15">
    <source>
        <dbReference type="EMBL" id="HBH7040381.1"/>
    </source>
</evidence>
<reference evidence="16" key="3">
    <citation type="journal article" date="2021" name="Microb. Genom.">
        <title>A genomic epidemiological study shows that prevalence of antimicrobial resistance in Enterobacterales is associated with the livestock host, as well as antimicrobial usage.</title>
        <authorList>
            <person name="AbuOun M."/>
            <person name="Jones H."/>
            <person name="Stubberfield E."/>
            <person name="Gilson D."/>
            <person name="Shaw L.P."/>
            <person name="Hubbard A.T.M."/>
            <person name="Chau K.K."/>
            <person name="Sebra R."/>
            <person name="Peto T.E.A."/>
            <person name="Crook D.W."/>
            <person name="Read D.S."/>
            <person name="Gweon H.S."/>
            <person name="Walker A.S."/>
            <person name="Stoesser N."/>
            <person name="Smith R.P."/>
            <person name="Anjum M.F."/>
            <person name="On Behalf Of The Rehab Consortium."/>
        </authorList>
    </citation>
    <scope>NUCLEOTIDE SEQUENCE</scope>
    <source>
        <strain evidence="16">RHBSTW-00370</strain>
    </source>
</reference>
<evidence type="ECO:0000313" key="16">
    <source>
        <dbReference type="EMBL" id="QLV30726.1"/>
    </source>
</evidence>
<dbReference type="PROSITE" id="PS50885">
    <property type="entry name" value="HAMP"/>
    <property type="match status" value="1"/>
</dbReference>
<evidence type="ECO:0000256" key="12">
    <source>
        <dbReference type="SAM" id="Phobius"/>
    </source>
</evidence>
<reference evidence="17" key="2">
    <citation type="submission" date="2020-06" db="EMBL/GenBank/DDBJ databases">
        <title>REHAB project genomes.</title>
        <authorList>
            <person name="Shaw L.P."/>
        </authorList>
    </citation>
    <scope>NUCLEOTIDE SEQUENCE [LARGE SCALE GENOMIC DNA]</scope>
    <source>
        <strain evidence="17">RHBSTW-00370</strain>
    </source>
</reference>
<protein>
    <submittedName>
        <fullName evidence="15">Tar ligand binding domain-containing protein</fullName>
    </submittedName>
</protein>
<keyword evidence="9 11" id="KW-0807">Transducer</keyword>
<accession>A0A7D6USA9</accession>
<comment type="similarity">
    <text evidence="10">Belongs to the methyl-accepting chemotaxis (MCP) protein family.</text>
</comment>
<evidence type="ECO:0000256" key="9">
    <source>
        <dbReference type="ARBA" id="ARBA00023224"/>
    </source>
</evidence>
<dbReference type="EMBL" id="DAESCB010000001">
    <property type="protein sequence ID" value="HBH7040381.1"/>
    <property type="molecule type" value="Genomic_DNA"/>
</dbReference>
<dbReference type="SMART" id="SM00283">
    <property type="entry name" value="MA"/>
    <property type="match status" value="1"/>
</dbReference>
<dbReference type="GO" id="GO:0007165">
    <property type="term" value="P:signal transduction"/>
    <property type="evidence" value="ECO:0007669"/>
    <property type="project" value="UniProtKB-KW"/>
</dbReference>
<proteinExistence type="inferred from homology"/>
<evidence type="ECO:0000256" key="2">
    <source>
        <dbReference type="ARBA" id="ARBA00022475"/>
    </source>
</evidence>
<dbReference type="PROSITE" id="PS50111">
    <property type="entry name" value="CHEMOTAXIS_TRANSDUC_2"/>
    <property type="match status" value="1"/>
</dbReference>
<evidence type="ECO:0000256" key="5">
    <source>
        <dbReference type="ARBA" id="ARBA00022519"/>
    </source>
</evidence>
<feature type="domain" description="HAMP" evidence="14">
    <location>
        <begin position="220"/>
        <end position="274"/>
    </location>
</feature>
<keyword evidence="5" id="KW-0997">Cell inner membrane</keyword>
<evidence type="ECO:0000256" key="6">
    <source>
        <dbReference type="ARBA" id="ARBA00022692"/>
    </source>
</evidence>
<dbReference type="Pfam" id="PF00015">
    <property type="entry name" value="MCPsignal"/>
    <property type="match status" value="1"/>
</dbReference>
<evidence type="ECO:0000256" key="7">
    <source>
        <dbReference type="ARBA" id="ARBA00022989"/>
    </source>
</evidence>
<evidence type="ECO:0000256" key="8">
    <source>
        <dbReference type="ARBA" id="ARBA00023136"/>
    </source>
</evidence>
<dbReference type="InterPro" id="IPR003660">
    <property type="entry name" value="HAMP_dom"/>
</dbReference>
<evidence type="ECO:0000256" key="11">
    <source>
        <dbReference type="PROSITE-ProRule" id="PRU00284"/>
    </source>
</evidence>
<dbReference type="Gene3D" id="1.20.120.30">
    <property type="entry name" value="Aspartate receptor, ligand-binding domain"/>
    <property type="match status" value="1"/>
</dbReference>
<dbReference type="InterPro" id="IPR004090">
    <property type="entry name" value="Chemotax_Me-accpt_rcpt"/>
</dbReference>
<dbReference type="SMART" id="SM00304">
    <property type="entry name" value="HAMP"/>
    <property type="match status" value="1"/>
</dbReference>
<feature type="domain" description="Methyl-accepting transducer" evidence="13">
    <location>
        <begin position="279"/>
        <end position="508"/>
    </location>
</feature>
<evidence type="ECO:0000256" key="3">
    <source>
        <dbReference type="ARBA" id="ARBA00022481"/>
    </source>
</evidence>
<dbReference type="InterPro" id="IPR035440">
    <property type="entry name" value="4HB_MCP_dom_sf"/>
</dbReference>
<dbReference type="Pfam" id="PF02203">
    <property type="entry name" value="TarH"/>
    <property type="match status" value="1"/>
</dbReference>
<reference evidence="15" key="1">
    <citation type="journal article" date="2018" name="Genome Biol.">
        <title>SKESA: strategic k-mer extension for scrupulous assemblies.</title>
        <authorList>
            <person name="Souvorov A."/>
            <person name="Agarwala R."/>
            <person name="Lipman D.J."/>
        </authorList>
    </citation>
    <scope>NUCLEOTIDE SEQUENCE</scope>
    <source>
        <strain evidence="15">91871</strain>
    </source>
</reference>
<dbReference type="PRINTS" id="PR00260">
    <property type="entry name" value="CHEMTRNSDUCR"/>
</dbReference>
<dbReference type="GO" id="GO:0004888">
    <property type="term" value="F:transmembrane signaling receptor activity"/>
    <property type="evidence" value="ECO:0007669"/>
    <property type="project" value="InterPro"/>
</dbReference>
<sequence length="525" mass="57687">MNITQIFRRLIPRQFGLLTGIFCIIALFSVLQVASSLMLSASVSGAQHNEGRNQLALIQQAKVDEARVALLSASDLLNRAGVYFMQDAATGSDGSWRPLMEEAYRALAQSKSAWDAWRDMKPQPDPDLTESYQRFYSGIQEQADGLMQSGSIDAFFAVPAQAFQTDFNANYARFQQNSGRHAEAGRQQLLTSLERLQNLFLFIPLVLVVIAFLVWRSMSRWVIMPLRRLIDHIDILAAGDLSRPAPQVSQFNREVTQLSSRIAAMQQGLCALVQQVNDATTAMVGNINELAQNNKQLYQQSAKQSEELSSVTSHISLLEMHVEDNSGFAELANQRAVQARDVAAGGDRMMATVNTSMQAIVTRSSEMRGITTLIDNIAFQTNILALNAAIEAAHAGEQGRGFAVVAKEVGLLARKSGQSTQNIQTLIKHSLQGIEEGFHAVNGLDKNLQQVIALVENLGALLNDISTATLNQGNNIHQLTRKLHVLNGEARQTSELVNAASDSSLQLHHESRQLMQAVARFRLPA</sequence>
<feature type="transmembrane region" description="Helical" evidence="12">
    <location>
        <begin position="199"/>
        <end position="218"/>
    </location>
</feature>
<keyword evidence="8 12" id="KW-0472">Membrane</keyword>
<evidence type="ECO:0000259" key="14">
    <source>
        <dbReference type="PROSITE" id="PS50885"/>
    </source>
</evidence>
<dbReference type="Proteomes" id="UP000512222">
    <property type="component" value="Chromosome"/>
</dbReference>
<dbReference type="Gene3D" id="1.10.287.950">
    <property type="entry name" value="Methyl-accepting chemotaxis protein"/>
    <property type="match status" value="1"/>
</dbReference>
<keyword evidence="2" id="KW-1003">Cell membrane</keyword>
<dbReference type="PANTHER" id="PTHR43531">
    <property type="entry name" value="PROTEIN ICFG"/>
    <property type="match status" value="1"/>
</dbReference>
<dbReference type="PANTHER" id="PTHR43531:SF14">
    <property type="entry name" value="METHYL-ACCEPTING CHEMOTAXIS PROTEIN I-RELATED"/>
    <property type="match status" value="1"/>
</dbReference>
<keyword evidence="4" id="KW-0145">Chemotaxis</keyword>
<dbReference type="SMART" id="SM00319">
    <property type="entry name" value="TarH"/>
    <property type="match status" value="1"/>
</dbReference>
<dbReference type="InterPro" id="IPR004089">
    <property type="entry name" value="MCPsignal_dom"/>
</dbReference>
<dbReference type="SUPFAM" id="SSF58104">
    <property type="entry name" value="Methyl-accepting chemotaxis protein (MCP) signaling domain"/>
    <property type="match status" value="1"/>
</dbReference>
<keyword evidence="6 12" id="KW-0812">Transmembrane</keyword>
<gene>
    <name evidence="16" type="ORF">HV178_12375</name>
    <name evidence="15" type="ORF">KV121_000365</name>
</gene>
<evidence type="ECO:0000313" key="17">
    <source>
        <dbReference type="Proteomes" id="UP000512222"/>
    </source>
</evidence>